<dbReference type="Gene3D" id="3.40.1280.10">
    <property type="match status" value="1"/>
</dbReference>
<comment type="caution">
    <text evidence="5">The sequence shown here is derived from an EMBL/GenBank/DDBJ whole genome shotgun (WGS) entry which is preliminary data.</text>
</comment>
<dbReference type="PANTHER" id="PTHR43191">
    <property type="entry name" value="RRNA METHYLTRANSFERASE 3"/>
    <property type="match status" value="1"/>
</dbReference>
<evidence type="ECO:0000313" key="6">
    <source>
        <dbReference type="Proteomes" id="UP000078534"/>
    </source>
</evidence>
<dbReference type="STRING" id="152268.A6K24_15415"/>
<sequence length="250" mass="27768">MDRIESVKNQKVKQWRKLHTKKEREATGTYIIEGLHLVEEALKTKEIIKDLIVSEDVTLPTHWNVDQLNITLITKEIMKAISDTETPQGVAAICEFQLQHSAEAWKRILLVDSVQDPGNLGTIIRTADAAGIDGIILGEGTVDHYNSKCIRSSQGSIFHLPIVKGNLLEWLEIYNEKQIPTYGTSLQNGVSYREASPSEQFCLIIGNEGSGVNNKLLNSTSKNLYIPIYGEAESLNVAIATGILLYHLKG</sequence>
<dbReference type="CDD" id="cd18095">
    <property type="entry name" value="SpoU-like_rRNA-MTase"/>
    <property type="match status" value="1"/>
</dbReference>
<dbReference type="SUPFAM" id="SSF55315">
    <property type="entry name" value="L30e-like"/>
    <property type="match status" value="1"/>
</dbReference>
<dbReference type="InterPro" id="IPR029026">
    <property type="entry name" value="tRNA_m1G_MTases_N"/>
</dbReference>
<dbReference type="SUPFAM" id="SSF75217">
    <property type="entry name" value="alpha/beta knot"/>
    <property type="match status" value="1"/>
</dbReference>
<dbReference type="GO" id="GO:0006396">
    <property type="term" value="P:RNA processing"/>
    <property type="evidence" value="ECO:0007669"/>
    <property type="project" value="InterPro"/>
</dbReference>
<dbReference type="PANTHER" id="PTHR43191:SF2">
    <property type="entry name" value="RRNA METHYLTRANSFERASE 3, MITOCHONDRIAL"/>
    <property type="match status" value="1"/>
</dbReference>
<evidence type="ECO:0000313" key="5">
    <source>
        <dbReference type="EMBL" id="OAS88836.1"/>
    </source>
</evidence>
<keyword evidence="2 5" id="KW-0489">Methyltransferase</keyword>
<dbReference type="InterPro" id="IPR001537">
    <property type="entry name" value="SpoU_MeTrfase"/>
</dbReference>
<evidence type="ECO:0000256" key="1">
    <source>
        <dbReference type="ARBA" id="ARBA00007228"/>
    </source>
</evidence>
<keyword evidence="3 5" id="KW-0808">Transferase</keyword>
<keyword evidence="6" id="KW-1185">Reference proteome</keyword>
<proteinExistence type="inferred from homology"/>
<dbReference type="InterPro" id="IPR013123">
    <property type="entry name" value="SpoU_subst-bd"/>
</dbReference>
<dbReference type="InterPro" id="IPR029028">
    <property type="entry name" value="Alpha/beta_knot_MTases"/>
</dbReference>
<protein>
    <submittedName>
        <fullName evidence="5">RNA methyltransferase</fullName>
    </submittedName>
</protein>
<comment type="similarity">
    <text evidence="1">Belongs to the class IV-like SAM-binding methyltransferase superfamily. RNA methyltransferase TrmH family.</text>
</comment>
<dbReference type="AlphaFoldDB" id="A0A179T3X4"/>
<dbReference type="GO" id="GO:0003723">
    <property type="term" value="F:RNA binding"/>
    <property type="evidence" value="ECO:0007669"/>
    <property type="project" value="InterPro"/>
</dbReference>
<dbReference type="GO" id="GO:0005737">
    <property type="term" value="C:cytoplasm"/>
    <property type="evidence" value="ECO:0007669"/>
    <property type="project" value="UniProtKB-ARBA"/>
</dbReference>
<dbReference type="InterPro" id="IPR029064">
    <property type="entry name" value="Ribosomal_eL30-like_sf"/>
</dbReference>
<name>A0A179T3X4_9BACI</name>
<evidence type="ECO:0000259" key="4">
    <source>
        <dbReference type="SMART" id="SM00967"/>
    </source>
</evidence>
<feature type="domain" description="RNA 2-O ribose methyltransferase substrate binding" evidence="4">
    <location>
        <begin position="31"/>
        <end position="100"/>
    </location>
</feature>
<dbReference type="GO" id="GO:0032259">
    <property type="term" value="P:methylation"/>
    <property type="evidence" value="ECO:0007669"/>
    <property type="project" value="UniProtKB-KW"/>
</dbReference>
<dbReference type="Gene3D" id="3.30.1330.30">
    <property type="match status" value="1"/>
</dbReference>
<dbReference type="InterPro" id="IPR051259">
    <property type="entry name" value="rRNA_Methyltransferase"/>
</dbReference>
<dbReference type="GO" id="GO:0008173">
    <property type="term" value="F:RNA methyltransferase activity"/>
    <property type="evidence" value="ECO:0007669"/>
    <property type="project" value="InterPro"/>
</dbReference>
<dbReference type="OrthoDB" id="9794400at2"/>
<reference evidence="6" key="1">
    <citation type="submission" date="2016-04" db="EMBL/GenBank/DDBJ databases">
        <authorList>
            <person name="Lyu Z."/>
            <person name="Lyu W."/>
        </authorList>
    </citation>
    <scope>NUCLEOTIDE SEQUENCE [LARGE SCALE GENOMIC DNA]</scope>
    <source>
        <strain evidence="6">C44</strain>
    </source>
</reference>
<accession>A0A179T3X4</accession>
<organism evidence="5 6">
    <name type="scientific">Metabacillus litoralis</name>
    <dbReference type="NCBI Taxonomy" id="152268"/>
    <lineage>
        <taxon>Bacteria</taxon>
        <taxon>Bacillati</taxon>
        <taxon>Bacillota</taxon>
        <taxon>Bacilli</taxon>
        <taxon>Bacillales</taxon>
        <taxon>Bacillaceae</taxon>
        <taxon>Metabacillus</taxon>
    </lineage>
</organism>
<dbReference type="EMBL" id="LWSG01000002">
    <property type="protein sequence ID" value="OAS88836.1"/>
    <property type="molecule type" value="Genomic_DNA"/>
</dbReference>
<dbReference type="InterPro" id="IPR053888">
    <property type="entry name" value="MRM3-like_sub_bind"/>
</dbReference>
<evidence type="ECO:0000256" key="3">
    <source>
        <dbReference type="ARBA" id="ARBA00022679"/>
    </source>
</evidence>
<dbReference type="RefSeq" id="WP_066326900.1">
    <property type="nucleotide sequence ID" value="NZ_LWSG01000002.1"/>
</dbReference>
<evidence type="ECO:0000256" key="2">
    <source>
        <dbReference type="ARBA" id="ARBA00022603"/>
    </source>
</evidence>
<gene>
    <name evidence="5" type="ORF">A6K24_15415</name>
</gene>
<dbReference type="Pfam" id="PF22435">
    <property type="entry name" value="MRM3-like_sub_bind"/>
    <property type="match status" value="1"/>
</dbReference>
<dbReference type="Proteomes" id="UP000078534">
    <property type="component" value="Unassembled WGS sequence"/>
</dbReference>
<dbReference type="SMART" id="SM00967">
    <property type="entry name" value="SpoU_sub_bind"/>
    <property type="match status" value="1"/>
</dbReference>
<dbReference type="Pfam" id="PF00588">
    <property type="entry name" value="SpoU_methylase"/>
    <property type="match status" value="1"/>
</dbReference>